<feature type="non-terminal residue" evidence="2">
    <location>
        <position position="1"/>
    </location>
</feature>
<dbReference type="Pfam" id="PF09861">
    <property type="entry name" value="Lar_N"/>
    <property type="match status" value="1"/>
</dbReference>
<dbReference type="InterPro" id="IPR018657">
    <property type="entry name" value="LarA-like_N"/>
</dbReference>
<dbReference type="EMBL" id="LAZR01058903">
    <property type="protein sequence ID" value="KKK68929.1"/>
    <property type="molecule type" value="Genomic_DNA"/>
</dbReference>
<name>A0A0F8ZRA4_9ZZZZ</name>
<dbReference type="AlphaFoldDB" id="A0A0F8ZRA4"/>
<organism evidence="2">
    <name type="scientific">marine sediment metagenome</name>
    <dbReference type="NCBI Taxonomy" id="412755"/>
    <lineage>
        <taxon>unclassified sequences</taxon>
        <taxon>metagenomes</taxon>
        <taxon>ecological metagenomes</taxon>
    </lineage>
</organism>
<proteinExistence type="predicted"/>
<gene>
    <name evidence="2" type="ORF">LCGC14_2939130</name>
</gene>
<evidence type="ECO:0000259" key="1">
    <source>
        <dbReference type="Pfam" id="PF09861"/>
    </source>
</evidence>
<evidence type="ECO:0000313" key="2">
    <source>
        <dbReference type="EMBL" id="KKK68929.1"/>
    </source>
</evidence>
<reference evidence="2" key="1">
    <citation type="journal article" date="2015" name="Nature">
        <title>Complex archaea that bridge the gap between prokaryotes and eukaryotes.</title>
        <authorList>
            <person name="Spang A."/>
            <person name="Saw J.H."/>
            <person name="Jorgensen S.L."/>
            <person name="Zaremba-Niedzwiedzka K."/>
            <person name="Martijn J."/>
            <person name="Lind A.E."/>
            <person name="van Eijk R."/>
            <person name="Schleper C."/>
            <person name="Guy L."/>
            <person name="Ettema T.J."/>
        </authorList>
    </citation>
    <scope>NUCLEOTIDE SEQUENCE</scope>
</reference>
<accession>A0A0F8ZRA4</accession>
<feature type="domain" description="LarA-like N-terminal" evidence="1">
    <location>
        <begin position="2"/>
        <end position="122"/>
    </location>
</feature>
<dbReference type="Gene3D" id="3.40.50.11440">
    <property type="match status" value="1"/>
</dbReference>
<protein>
    <recommendedName>
        <fullName evidence="1">LarA-like N-terminal domain-containing protein</fullName>
    </recommendedName>
</protein>
<comment type="caution">
    <text evidence="2">The sequence shown here is derived from an EMBL/GenBank/DDBJ whole genome shotgun (WGS) entry which is preliminary data.</text>
</comment>
<dbReference type="GO" id="GO:0050043">
    <property type="term" value="F:lactate racemase activity"/>
    <property type="evidence" value="ECO:0007669"/>
    <property type="project" value="InterPro"/>
</dbReference>
<sequence>VKTVVSSLKQMGLAPFIVPAMGSHGAATAPGQQRVIEHLGITEKEIGAPIRSSLDVVQIGETKEHIPVYLDKLAAQADHLVLVNRIKEHTEFEHEFESGLLKLMAIGLGKQKGAATYHEAMLTYGYPRVILNVARKVLQYSNVLFGLGVVENGYNQTAAIGICQPENIKEMETDLLRTAKKLAPSLPFDRADILIIDEMGKEISGTGFDTKVVGRIGLPLVTREPESPRIKRILVCDLTARSEGNAVGVGIADLITQRLLDKIDMDALNINTITGVCPEMGKIPLTLKNDREAIRTAIKCVGLIPLEQLKIMRVKNTSFISDVDISQGYENELPQRSDLTIVEETKLMIFDPSGNLEPF</sequence>